<dbReference type="InterPro" id="IPR009936">
    <property type="entry name" value="DUF1468"/>
</dbReference>
<accession>A0A4R3M5H1</accession>
<feature type="domain" description="DUF1468" evidence="2">
    <location>
        <begin position="20"/>
        <end position="158"/>
    </location>
</feature>
<dbReference type="Pfam" id="PF07331">
    <property type="entry name" value="TctB"/>
    <property type="match status" value="1"/>
</dbReference>
<evidence type="ECO:0000256" key="1">
    <source>
        <dbReference type="SAM" id="Phobius"/>
    </source>
</evidence>
<keyword evidence="1" id="KW-0812">Transmembrane</keyword>
<evidence type="ECO:0000313" key="3">
    <source>
        <dbReference type="EMBL" id="TCT08156.1"/>
    </source>
</evidence>
<feature type="transmembrane region" description="Helical" evidence="1">
    <location>
        <begin position="53"/>
        <end position="75"/>
    </location>
</feature>
<name>A0A4R3M5H1_9HYPH</name>
<keyword evidence="1" id="KW-1133">Transmembrane helix</keyword>
<keyword evidence="1" id="KW-0472">Membrane</keyword>
<reference evidence="3 4" key="1">
    <citation type="submission" date="2019-03" db="EMBL/GenBank/DDBJ databases">
        <title>Genomic Encyclopedia of Type Strains, Phase IV (KMG-IV): sequencing the most valuable type-strain genomes for metagenomic binning, comparative biology and taxonomic classification.</title>
        <authorList>
            <person name="Goeker M."/>
        </authorList>
    </citation>
    <scope>NUCLEOTIDE SEQUENCE [LARGE SCALE GENOMIC DNA]</scope>
    <source>
        <strain evidence="3 4">DSM 9035</strain>
    </source>
</reference>
<organism evidence="3 4">
    <name type="scientific">Aquabacter spiritensis</name>
    <dbReference type="NCBI Taxonomy" id="933073"/>
    <lineage>
        <taxon>Bacteria</taxon>
        <taxon>Pseudomonadati</taxon>
        <taxon>Pseudomonadota</taxon>
        <taxon>Alphaproteobacteria</taxon>
        <taxon>Hyphomicrobiales</taxon>
        <taxon>Xanthobacteraceae</taxon>
        <taxon>Aquabacter</taxon>
    </lineage>
</organism>
<feature type="transmembrane region" description="Helical" evidence="1">
    <location>
        <begin position="95"/>
        <end position="126"/>
    </location>
</feature>
<gene>
    <name evidence="3" type="ORF">EDC64_101678</name>
</gene>
<dbReference type="OrthoDB" id="6183775at2"/>
<comment type="caution">
    <text evidence="3">The sequence shown here is derived from an EMBL/GenBank/DDBJ whole genome shotgun (WGS) entry which is preliminary data.</text>
</comment>
<dbReference type="Proteomes" id="UP000294664">
    <property type="component" value="Unassembled WGS sequence"/>
</dbReference>
<dbReference type="RefSeq" id="WP_132029797.1">
    <property type="nucleotide sequence ID" value="NZ_SMAI01000001.1"/>
</dbReference>
<feature type="transmembrane region" description="Helical" evidence="1">
    <location>
        <begin position="20"/>
        <end position="41"/>
    </location>
</feature>
<evidence type="ECO:0000259" key="2">
    <source>
        <dbReference type="Pfam" id="PF07331"/>
    </source>
</evidence>
<protein>
    <submittedName>
        <fullName evidence="3">Tripartite tricarboxylate transporter TctB family protein</fullName>
    </submittedName>
</protein>
<sequence length="168" mass="18734">MATETDKSENTVSNRSMDVIVALLFMGVAALVMADSWRIGARWASDGPQSGYFPFYVGLIMFISSLGTLAMTLFTKTPDRSNFVDREQLGSVLKVLVPTIAYVILINFIGIYFASMIFIAFFMWWLGKYKLPVILPVAIGVPLVLFVMFEIWFLVPLPKGPIESALGY</sequence>
<evidence type="ECO:0000313" key="4">
    <source>
        <dbReference type="Proteomes" id="UP000294664"/>
    </source>
</evidence>
<feature type="transmembrane region" description="Helical" evidence="1">
    <location>
        <begin position="133"/>
        <end position="155"/>
    </location>
</feature>
<keyword evidence="4" id="KW-1185">Reference proteome</keyword>
<dbReference type="AlphaFoldDB" id="A0A4R3M5H1"/>
<proteinExistence type="predicted"/>
<dbReference type="EMBL" id="SMAI01000001">
    <property type="protein sequence ID" value="TCT08156.1"/>
    <property type="molecule type" value="Genomic_DNA"/>
</dbReference>